<protein>
    <submittedName>
        <fullName evidence="5">Sigma 54-interacting transcriptional regulator</fullName>
    </submittedName>
</protein>
<dbReference type="SUPFAM" id="SSF52540">
    <property type="entry name" value="P-loop containing nucleoside triphosphate hydrolases"/>
    <property type="match status" value="1"/>
</dbReference>
<evidence type="ECO:0000313" key="5">
    <source>
        <dbReference type="EMBL" id="GAA0485738.1"/>
    </source>
</evidence>
<dbReference type="InterPro" id="IPR027417">
    <property type="entry name" value="P-loop_NTPase"/>
</dbReference>
<evidence type="ECO:0000256" key="1">
    <source>
        <dbReference type="ARBA" id="ARBA00022741"/>
    </source>
</evidence>
<dbReference type="InterPro" id="IPR035965">
    <property type="entry name" value="PAS-like_dom_sf"/>
</dbReference>
<dbReference type="PANTHER" id="PTHR32071">
    <property type="entry name" value="TRANSCRIPTIONAL REGULATORY PROTEIN"/>
    <property type="match status" value="1"/>
</dbReference>
<dbReference type="PROSITE" id="PS50045">
    <property type="entry name" value="SIGMA54_INTERACT_4"/>
    <property type="match status" value="1"/>
</dbReference>
<dbReference type="InterPro" id="IPR002078">
    <property type="entry name" value="Sigma_54_int"/>
</dbReference>
<keyword evidence="1" id="KW-0547">Nucleotide-binding</keyword>
<dbReference type="SMART" id="SM00382">
    <property type="entry name" value="AAA"/>
    <property type="match status" value="1"/>
</dbReference>
<evidence type="ECO:0000313" key="6">
    <source>
        <dbReference type="Proteomes" id="UP001500880"/>
    </source>
</evidence>
<dbReference type="CDD" id="cd00130">
    <property type="entry name" value="PAS"/>
    <property type="match status" value="1"/>
</dbReference>
<keyword evidence="2" id="KW-0067">ATP-binding</keyword>
<dbReference type="InterPro" id="IPR025943">
    <property type="entry name" value="Sigma_54_int_dom_ATP-bd_2"/>
</dbReference>
<dbReference type="Pfam" id="PF00989">
    <property type="entry name" value="PAS"/>
    <property type="match status" value="1"/>
</dbReference>
<reference evidence="6" key="1">
    <citation type="journal article" date="2019" name="Int. J. Syst. Evol. Microbiol.">
        <title>The Global Catalogue of Microorganisms (GCM) 10K type strain sequencing project: providing services to taxonomists for standard genome sequencing and annotation.</title>
        <authorList>
            <consortium name="The Broad Institute Genomics Platform"/>
            <consortium name="The Broad Institute Genome Sequencing Center for Infectious Disease"/>
            <person name="Wu L."/>
            <person name="Ma J."/>
        </authorList>
    </citation>
    <scope>NUCLEOTIDE SEQUENCE [LARGE SCALE GENOMIC DNA]</scope>
    <source>
        <strain evidence="6">JCM 12389</strain>
    </source>
</reference>
<proteinExistence type="predicted"/>
<dbReference type="CDD" id="cd00009">
    <property type="entry name" value="AAA"/>
    <property type="match status" value="1"/>
</dbReference>
<dbReference type="PROSITE" id="PS00676">
    <property type="entry name" value="SIGMA54_INTERACT_2"/>
    <property type="match status" value="1"/>
</dbReference>
<accession>A0ABP3KRQ5</accession>
<dbReference type="EMBL" id="BAAADO010000002">
    <property type="protein sequence ID" value="GAA0485738.1"/>
    <property type="molecule type" value="Genomic_DNA"/>
</dbReference>
<dbReference type="Pfam" id="PF25601">
    <property type="entry name" value="AAA_lid_14"/>
    <property type="match status" value="1"/>
</dbReference>
<dbReference type="RefSeq" id="WP_343838055.1">
    <property type="nucleotide sequence ID" value="NZ_BAAADO010000002.1"/>
</dbReference>
<keyword evidence="6" id="KW-1185">Reference proteome</keyword>
<dbReference type="InterPro" id="IPR036388">
    <property type="entry name" value="WH-like_DNA-bd_sf"/>
</dbReference>
<dbReference type="Gene3D" id="1.10.8.60">
    <property type="match status" value="1"/>
</dbReference>
<sequence>MNKPIIFIITKEIDLYHTFRDKIHEIFGGEVQLRSNHFPPVDLEEVDLILSSGAEEIYRDIVDTSKVKAPLVVANRSIDFNKLEILFELPVGTKCLLVSNTKEVVYESMSMLERLGFDYLDFTPYSPDMDVIPDVCQIDVAVTHGLKDLVHEGVQRVIDLENRSLDLSTLFEIAKILKQPFDQSRHMTMDYVKNFVRIGRELAQSVQNELEMNSYLESVLDAAQEGIIFINADGKITVFNEEASSILGLDGQASLGKNYTEVLRDFPIEQVMAKKEPFPRQMIRFQGLNILTTMKPLLQDGTFTGAVLTFQDVTYVQRMEQEIRKKKLDTGMTTKYTFDDIIGHSDLMRETRNLAKKLARNDYTVLIMGESGTGKEIFAQAIHEHSSRRSGPFVAVNFAGITQSLAESELFGYEEGAFTGASRGGKAGLFELAQNGTIFLDEIGDAPLKIQAAILRVLQEKQVMRVGGNKMIPVNVRVIAATNKPLYDIIKEGTFREDLYYRLNQLPLEIPPLRNRKEDIQDLAECFLQKNQIHMRFTPEVFDRLSVYHWPGNVRELEGLLTYLSVTVDGVEPSVQNLPRHLTIKNENTSDVNKVMKLLEQAGDKRIFKEILQCLSLYQGGKSGIGRVRLKAMMDQPITEGQLRTKLEILKKCECVLTGAKKQGTSITEFGKQVLTQL</sequence>
<dbReference type="PANTHER" id="PTHR32071:SF57">
    <property type="entry name" value="C4-DICARBOXYLATE TRANSPORT TRANSCRIPTIONAL REGULATORY PROTEIN DCTD"/>
    <property type="match status" value="1"/>
</dbReference>
<dbReference type="Proteomes" id="UP001500880">
    <property type="component" value="Unassembled WGS sequence"/>
</dbReference>
<evidence type="ECO:0000259" key="4">
    <source>
        <dbReference type="PROSITE" id="PS50112"/>
    </source>
</evidence>
<dbReference type="InterPro" id="IPR000014">
    <property type="entry name" value="PAS"/>
</dbReference>
<dbReference type="InterPro" id="IPR003593">
    <property type="entry name" value="AAA+_ATPase"/>
</dbReference>
<gene>
    <name evidence="5" type="ORF">GCM10008986_08820</name>
</gene>
<dbReference type="Gene3D" id="3.30.450.20">
    <property type="entry name" value="PAS domain"/>
    <property type="match status" value="1"/>
</dbReference>
<dbReference type="Pfam" id="PF00158">
    <property type="entry name" value="Sigma54_activat"/>
    <property type="match status" value="1"/>
</dbReference>
<dbReference type="SUPFAM" id="SSF55785">
    <property type="entry name" value="PYP-like sensor domain (PAS domain)"/>
    <property type="match status" value="1"/>
</dbReference>
<feature type="domain" description="Sigma-54 factor interaction" evidence="3">
    <location>
        <begin position="341"/>
        <end position="566"/>
    </location>
</feature>
<dbReference type="InterPro" id="IPR013767">
    <property type="entry name" value="PAS_fold"/>
</dbReference>
<evidence type="ECO:0000259" key="3">
    <source>
        <dbReference type="PROSITE" id="PS50045"/>
    </source>
</evidence>
<dbReference type="Gene3D" id="3.40.50.300">
    <property type="entry name" value="P-loop containing nucleotide triphosphate hydrolases"/>
    <property type="match status" value="1"/>
</dbReference>
<comment type="caution">
    <text evidence="5">The sequence shown here is derived from an EMBL/GenBank/DDBJ whole genome shotgun (WGS) entry which is preliminary data.</text>
</comment>
<feature type="domain" description="PAS" evidence="4">
    <location>
        <begin position="212"/>
        <end position="266"/>
    </location>
</feature>
<dbReference type="SMART" id="SM00091">
    <property type="entry name" value="PAS"/>
    <property type="match status" value="1"/>
</dbReference>
<organism evidence="5 6">
    <name type="scientific">Salinibacillus aidingensis</name>
    <dbReference type="NCBI Taxonomy" id="237684"/>
    <lineage>
        <taxon>Bacteria</taxon>
        <taxon>Bacillati</taxon>
        <taxon>Bacillota</taxon>
        <taxon>Bacilli</taxon>
        <taxon>Bacillales</taxon>
        <taxon>Bacillaceae</taxon>
        <taxon>Salinibacillus</taxon>
    </lineage>
</organism>
<evidence type="ECO:0000256" key="2">
    <source>
        <dbReference type="ARBA" id="ARBA00022840"/>
    </source>
</evidence>
<dbReference type="PROSITE" id="PS00675">
    <property type="entry name" value="SIGMA54_INTERACT_1"/>
    <property type="match status" value="1"/>
</dbReference>
<dbReference type="InterPro" id="IPR025662">
    <property type="entry name" value="Sigma_54_int_dom_ATP-bd_1"/>
</dbReference>
<dbReference type="InterPro" id="IPR058031">
    <property type="entry name" value="AAA_lid_NorR"/>
</dbReference>
<dbReference type="PROSITE" id="PS50112">
    <property type="entry name" value="PAS"/>
    <property type="match status" value="1"/>
</dbReference>
<dbReference type="Gene3D" id="1.10.10.10">
    <property type="entry name" value="Winged helix-like DNA-binding domain superfamily/Winged helix DNA-binding domain"/>
    <property type="match status" value="1"/>
</dbReference>
<name>A0ABP3KRQ5_9BACI</name>